<reference evidence="2 3" key="1">
    <citation type="submission" date="2017-06" db="EMBL/GenBank/DDBJ databases">
        <authorList>
            <person name="Kim H.J."/>
            <person name="Triplett B.A."/>
        </authorList>
    </citation>
    <scope>NUCLEOTIDE SEQUENCE [LARGE SCALE GENOMIC DNA]</scope>
    <source>
        <strain evidence="2 3">DSM 14713</strain>
    </source>
</reference>
<gene>
    <name evidence="2" type="ORF">MEBOL_006454</name>
</gene>
<feature type="transmembrane region" description="Helical" evidence="1">
    <location>
        <begin position="242"/>
        <end position="264"/>
    </location>
</feature>
<protein>
    <submittedName>
        <fullName evidence="2">Uncharacterized protein</fullName>
    </submittedName>
</protein>
<dbReference type="AlphaFoldDB" id="A0A250IMJ1"/>
<feature type="transmembrane region" description="Helical" evidence="1">
    <location>
        <begin position="160"/>
        <end position="180"/>
    </location>
</feature>
<evidence type="ECO:0000313" key="2">
    <source>
        <dbReference type="EMBL" id="ATB32965.1"/>
    </source>
</evidence>
<proteinExistence type="predicted"/>
<organism evidence="2 3">
    <name type="scientific">Melittangium boletus DSM 14713</name>
    <dbReference type="NCBI Taxonomy" id="1294270"/>
    <lineage>
        <taxon>Bacteria</taxon>
        <taxon>Pseudomonadati</taxon>
        <taxon>Myxococcota</taxon>
        <taxon>Myxococcia</taxon>
        <taxon>Myxococcales</taxon>
        <taxon>Cystobacterineae</taxon>
        <taxon>Archangiaceae</taxon>
        <taxon>Melittangium</taxon>
    </lineage>
</organism>
<sequence length="265" mass="29360">MLQTLGLAALFASAVVVLEFTFDGSANPRPPSLSGWLALLAGVFFGLERLLRGFTAATFILEPERFVLERRGERIEIPSDSVKSVRSWRLPWPAAGLSWRMRSGRSLGVGLRVEDPLPLLEALGQRMAGAREEARHPLTAFVHARATVMRHGALLRGFKFVLFPLLPGGIMFRANQYITYGGPFGQYQMYGLAPYLQSLFTYWVSFAAMLVLYAALWRLPVEALTFAATWVSPARARGVRRFAEVACAVLYYAGSLTLLGAQFLL</sequence>
<dbReference type="KEGG" id="mbd:MEBOL_006454"/>
<feature type="transmembrane region" description="Helical" evidence="1">
    <location>
        <begin position="33"/>
        <end position="51"/>
    </location>
</feature>
<keyword evidence="1" id="KW-0812">Transmembrane</keyword>
<keyword evidence="1" id="KW-0472">Membrane</keyword>
<accession>A0A250IMJ1</accession>
<feature type="transmembrane region" description="Helical" evidence="1">
    <location>
        <begin position="200"/>
        <end position="221"/>
    </location>
</feature>
<evidence type="ECO:0000256" key="1">
    <source>
        <dbReference type="SAM" id="Phobius"/>
    </source>
</evidence>
<name>A0A250IMJ1_9BACT</name>
<keyword evidence="3" id="KW-1185">Reference proteome</keyword>
<dbReference type="Proteomes" id="UP000217289">
    <property type="component" value="Chromosome"/>
</dbReference>
<dbReference type="EMBL" id="CP022163">
    <property type="protein sequence ID" value="ATB32965.1"/>
    <property type="molecule type" value="Genomic_DNA"/>
</dbReference>
<keyword evidence="1" id="KW-1133">Transmembrane helix</keyword>
<evidence type="ECO:0000313" key="3">
    <source>
        <dbReference type="Proteomes" id="UP000217289"/>
    </source>
</evidence>